<name>A0A1J4JCZ8_9EUKA</name>
<dbReference type="GO" id="GO:0016020">
    <property type="term" value="C:membrane"/>
    <property type="evidence" value="ECO:0007669"/>
    <property type="project" value="TreeGrafter"/>
</dbReference>
<dbReference type="InterPro" id="IPR000873">
    <property type="entry name" value="AMP-dep_synth/lig_dom"/>
</dbReference>
<dbReference type="PANTHER" id="PTHR43272">
    <property type="entry name" value="LONG-CHAIN-FATTY-ACID--COA LIGASE"/>
    <property type="match status" value="1"/>
</dbReference>
<evidence type="ECO:0000256" key="2">
    <source>
        <dbReference type="ARBA" id="ARBA00022840"/>
    </source>
</evidence>
<dbReference type="GeneID" id="94830270"/>
<dbReference type="GO" id="GO:0005783">
    <property type="term" value="C:endoplasmic reticulum"/>
    <property type="evidence" value="ECO:0007669"/>
    <property type="project" value="TreeGrafter"/>
</dbReference>
<dbReference type="AlphaFoldDB" id="A0A1J4JCZ8"/>
<comment type="caution">
    <text evidence="4">The sequence shown here is derived from an EMBL/GenBank/DDBJ whole genome shotgun (WGS) entry which is preliminary data.</text>
</comment>
<proteinExistence type="predicted"/>
<feature type="domain" description="AMP-dependent synthetase/ligase" evidence="3">
    <location>
        <begin position="88"/>
        <end position="484"/>
    </location>
</feature>
<dbReference type="PANTHER" id="PTHR43272:SF33">
    <property type="entry name" value="AMP-BINDING DOMAIN-CONTAINING PROTEIN-RELATED"/>
    <property type="match status" value="1"/>
</dbReference>
<evidence type="ECO:0000313" key="5">
    <source>
        <dbReference type="Proteomes" id="UP000179807"/>
    </source>
</evidence>
<dbReference type="EMBL" id="MLAK01001260">
    <property type="protein sequence ID" value="OHS95148.1"/>
    <property type="molecule type" value="Genomic_DNA"/>
</dbReference>
<keyword evidence="1" id="KW-0547">Nucleotide-binding</keyword>
<dbReference type="Gene3D" id="3.40.50.12780">
    <property type="entry name" value="N-terminal domain of ligase-like"/>
    <property type="match status" value="1"/>
</dbReference>
<gene>
    <name evidence="4" type="ORF">TRFO_10622</name>
</gene>
<dbReference type="GO" id="GO:0004467">
    <property type="term" value="F:long-chain fatty acid-CoA ligase activity"/>
    <property type="evidence" value="ECO:0007669"/>
    <property type="project" value="TreeGrafter"/>
</dbReference>
<protein>
    <submittedName>
        <fullName evidence="4">AMP-binding enzyme family protein</fullName>
    </submittedName>
</protein>
<dbReference type="RefSeq" id="XP_068348285.1">
    <property type="nucleotide sequence ID" value="XM_068495566.1"/>
</dbReference>
<dbReference type="InterPro" id="IPR042099">
    <property type="entry name" value="ANL_N_sf"/>
</dbReference>
<dbReference type="Proteomes" id="UP000179807">
    <property type="component" value="Unassembled WGS sequence"/>
</dbReference>
<dbReference type="PROSITE" id="PS00455">
    <property type="entry name" value="AMP_BINDING"/>
    <property type="match status" value="1"/>
</dbReference>
<dbReference type="GO" id="GO:0005524">
    <property type="term" value="F:ATP binding"/>
    <property type="evidence" value="ECO:0007669"/>
    <property type="project" value="UniProtKB-KW"/>
</dbReference>
<sequence length="700" mass="78341">MLSKNSVIMGSNSSSCQNIATCVPIEPPSNPNESSVYINSIRLKENGGLPITTPRCQPNSLTITDILDTSASIYRNNDCVGERIVNTDGSYGRYKWQTYSEFRELCLQFAAGLQSIGIKKGDKIGIFSHSCIFWQVAFFGSLYIGATPVTVYESFGADAAEYIIKHSRCSCLIINGQNMESAKSFLPKIHVKHLVVIAHLATPPFICIDDIIEKGIEYSSNSYFQRYRPEPDDVAIIMYTSGSSGVPKGCVLTHKNLVAGATGLGSAGTSMTTRDTYFSYLPLAHIYELCCQIIMLAQGVRIGFFSGDTRAIYKDCKALQPTVMCGVPRIFNRLVDSIKKAIEEMHPLLKWLMMWAIDTKSKQLFSHEHHSLFMDYFLFPRFREELGGRLRLIVIGGAPILPEIYDLLRAIITPNIIQGYGLTEICAAGCLTEIGNENPASVGAVSIASDMKFRRVEGMDYDPTAAQPSGELLFRGPSIFKGYLADNQHNHHKQELHENECFTDTLNNDSFNQNNDNDSDGIGEDGFGLMEDESFDGEWYATGDIGFLNTEEHVQIIDRVKQLVKLSHGEYISLTNLSEKYCTTPGVKYIYVFADSHHNQPVAVVIPTQNCIDDWVGRGIKTYQSSEIAKSEVLKKLSMTAEHLNLRRFERIFDVILEPDIFSVQNGLLTPSMKPHIYQFRMKYEARLLELYNKPSDTIV</sequence>
<organism evidence="4 5">
    <name type="scientific">Tritrichomonas foetus</name>
    <dbReference type="NCBI Taxonomy" id="1144522"/>
    <lineage>
        <taxon>Eukaryota</taxon>
        <taxon>Metamonada</taxon>
        <taxon>Parabasalia</taxon>
        <taxon>Tritrichomonadida</taxon>
        <taxon>Tritrichomonadidae</taxon>
        <taxon>Tritrichomonas</taxon>
    </lineage>
</organism>
<dbReference type="Pfam" id="PF00501">
    <property type="entry name" value="AMP-binding"/>
    <property type="match status" value="1"/>
</dbReference>
<keyword evidence="2" id="KW-0067">ATP-binding</keyword>
<dbReference type="VEuPathDB" id="TrichDB:TRFO_10622"/>
<keyword evidence="5" id="KW-1185">Reference proteome</keyword>
<dbReference type="SUPFAM" id="SSF56801">
    <property type="entry name" value="Acetyl-CoA synthetase-like"/>
    <property type="match status" value="1"/>
</dbReference>
<accession>A0A1J4JCZ8</accession>
<evidence type="ECO:0000313" key="4">
    <source>
        <dbReference type="EMBL" id="OHS95148.1"/>
    </source>
</evidence>
<evidence type="ECO:0000259" key="3">
    <source>
        <dbReference type="Pfam" id="PF00501"/>
    </source>
</evidence>
<dbReference type="InterPro" id="IPR020845">
    <property type="entry name" value="AMP-binding_CS"/>
</dbReference>
<reference evidence="4" key="1">
    <citation type="submission" date="2016-10" db="EMBL/GenBank/DDBJ databases">
        <authorList>
            <person name="Benchimol M."/>
            <person name="Almeida L.G."/>
            <person name="Vasconcelos A.T."/>
            <person name="Perreira-Neves A."/>
            <person name="Rosa I.A."/>
            <person name="Tasca T."/>
            <person name="Bogo M.R."/>
            <person name="de Souza W."/>
        </authorList>
    </citation>
    <scope>NUCLEOTIDE SEQUENCE [LARGE SCALE GENOMIC DNA]</scope>
    <source>
        <strain evidence="4">K</strain>
    </source>
</reference>
<dbReference type="OrthoDB" id="1700726at2759"/>
<evidence type="ECO:0000256" key="1">
    <source>
        <dbReference type="ARBA" id="ARBA00022741"/>
    </source>
</evidence>